<comment type="similarity">
    <text evidence="2">Belongs to the metallo-dependent hydrolases superfamily. Adenosine and AMP deaminases family.</text>
</comment>
<dbReference type="InterPro" id="IPR006330">
    <property type="entry name" value="Ado/ade_deaminase"/>
</dbReference>
<dbReference type="EMBL" id="MGER01000055">
    <property type="protein sequence ID" value="OGL87815.1"/>
    <property type="molecule type" value="Genomic_DNA"/>
</dbReference>
<organism evidence="8 9">
    <name type="scientific">Candidatus Uhrbacteria bacterium RIFCSPLOWO2_02_FULL_49_11</name>
    <dbReference type="NCBI Taxonomy" id="1802409"/>
    <lineage>
        <taxon>Bacteria</taxon>
        <taxon>Candidatus Uhriibacteriota</taxon>
    </lineage>
</organism>
<protein>
    <recommendedName>
        <fullName evidence="3">adenosine deaminase</fullName>
        <ecNumber evidence="3">3.5.4.4</ecNumber>
    </recommendedName>
</protein>
<sequence>MKEKNTTIANHPAGPPLTELHSHLGGAVDAAILWTLAHEQGIKLPTKDYWEFEQMITIKEKGKMHSVKELSHNYYAWTELIQSSPLAIEPAVHGTIGGAYRANNIVVHELRFNPMKRNRGGERDLDYIILAAIRGMENALFEYPLVRAGLILMLDREYPKKLNTIIFEKAKKYQHRGIVGIDLAGPQSHTFHIEEYDSLFQEAKELGFGVTVHTGEEGSVKEMQYIVERVAPHRIGHGFLAWQDTGLMRMVAEQNITLELCPTSNLNVGVIKSVEEMRRIFRTLLEHHVRLTINTDGPEMHGTNLKQEYELLHKHKIFTASELTQCRENGFEASFIR</sequence>
<dbReference type="InterPro" id="IPR001365">
    <property type="entry name" value="A_deaminase_dom"/>
</dbReference>
<dbReference type="Gene3D" id="3.20.20.140">
    <property type="entry name" value="Metal-dependent hydrolases"/>
    <property type="match status" value="1"/>
</dbReference>
<dbReference type="GO" id="GO:0006154">
    <property type="term" value="P:adenosine catabolic process"/>
    <property type="evidence" value="ECO:0007669"/>
    <property type="project" value="TreeGrafter"/>
</dbReference>
<dbReference type="GO" id="GO:0046103">
    <property type="term" value="P:inosine biosynthetic process"/>
    <property type="evidence" value="ECO:0007669"/>
    <property type="project" value="TreeGrafter"/>
</dbReference>
<dbReference type="GO" id="GO:0046872">
    <property type="term" value="F:metal ion binding"/>
    <property type="evidence" value="ECO:0007669"/>
    <property type="project" value="UniProtKB-KW"/>
</dbReference>
<dbReference type="GO" id="GO:0004000">
    <property type="term" value="F:adenosine deaminase activity"/>
    <property type="evidence" value="ECO:0007669"/>
    <property type="project" value="TreeGrafter"/>
</dbReference>
<comment type="cofactor">
    <cofactor evidence="1">
        <name>Zn(2+)</name>
        <dbReference type="ChEBI" id="CHEBI:29105"/>
    </cofactor>
</comment>
<dbReference type="GO" id="GO:0005829">
    <property type="term" value="C:cytosol"/>
    <property type="evidence" value="ECO:0007669"/>
    <property type="project" value="TreeGrafter"/>
</dbReference>
<evidence type="ECO:0000313" key="9">
    <source>
        <dbReference type="Proteomes" id="UP000178264"/>
    </source>
</evidence>
<evidence type="ECO:0000256" key="4">
    <source>
        <dbReference type="ARBA" id="ARBA00022723"/>
    </source>
</evidence>
<evidence type="ECO:0000256" key="5">
    <source>
        <dbReference type="ARBA" id="ARBA00022801"/>
    </source>
</evidence>
<evidence type="ECO:0000256" key="6">
    <source>
        <dbReference type="ARBA" id="ARBA00022833"/>
    </source>
</evidence>
<accession>A0A1F7VBI1</accession>
<keyword evidence="4" id="KW-0479">Metal-binding</keyword>
<gene>
    <name evidence="8" type="ORF">A3I42_04965</name>
</gene>
<dbReference type="SUPFAM" id="SSF51556">
    <property type="entry name" value="Metallo-dependent hydrolases"/>
    <property type="match status" value="1"/>
</dbReference>
<evidence type="ECO:0000313" key="8">
    <source>
        <dbReference type="EMBL" id="OGL87815.1"/>
    </source>
</evidence>
<dbReference type="EC" id="3.5.4.4" evidence="3"/>
<dbReference type="Proteomes" id="UP000178264">
    <property type="component" value="Unassembled WGS sequence"/>
</dbReference>
<dbReference type="GO" id="GO:0043103">
    <property type="term" value="P:hypoxanthine salvage"/>
    <property type="evidence" value="ECO:0007669"/>
    <property type="project" value="TreeGrafter"/>
</dbReference>
<name>A0A1F7VBI1_9BACT</name>
<dbReference type="InterPro" id="IPR032466">
    <property type="entry name" value="Metal_Hydrolase"/>
</dbReference>
<feature type="domain" description="Adenosine deaminase" evidence="7">
    <location>
        <begin position="16"/>
        <end position="336"/>
    </location>
</feature>
<dbReference type="PANTHER" id="PTHR11409:SF43">
    <property type="entry name" value="ADENOSINE DEAMINASE"/>
    <property type="match status" value="1"/>
</dbReference>
<keyword evidence="5" id="KW-0378">Hydrolase</keyword>
<keyword evidence="6" id="KW-0862">Zinc</keyword>
<dbReference type="PANTHER" id="PTHR11409">
    <property type="entry name" value="ADENOSINE DEAMINASE"/>
    <property type="match status" value="1"/>
</dbReference>
<evidence type="ECO:0000256" key="3">
    <source>
        <dbReference type="ARBA" id="ARBA00012784"/>
    </source>
</evidence>
<comment type="caution">
    <text evidence="8">The sequence shown here is derived from an EMBL/GenBank/DDBJ whole genome shotgun (WGS) entry which is preliminary data.</text>
</comment>
<reference evidence="8 9" key="1">
    <citation type="journal article" date="2016" name="Nat. Commun.">
        <title>Thousands of microbial genomes shed light on interconnected biogeochemical processes in an aquifer system.</title>
        <authorList>
            <person name="Anantharaman K."/>
            <person name="Brown C.T."/>
            <person name="Hug L.A."/>
            <person name="Sharon I."/>
            <person name="Castelle C.J."/>
            <person name="Probst A.J."/>
            <person name="Thomas B.C."/>
            <person name="Singh A."/>
            <person name="Wilkins M.J."/>
            <person name="Karaoz U."/>
            <person name="Brodie E.L."/>
            <person name="Williams K.H."/>
            <person name="Hubbard S.S."/>
            <person name="Banfield J.F."/>
        </authorList>
    </citation>
    <scope>NUCLEOTIDE SEQUENCE [LARGE SCALE GENOMIC DNA]</scope>
</reference>
<evidence type="ECO:0000256" key="2">
    <source>
        <dbReference type="ARBA" id="ARBA00006676"/>
    </source>
</evidence>
<dbReference type="Pfam" id="PF00962">
    <property type="entry name" value="A_deaminase"/>
    <property type="match status" value="1"/>
</dbReference>
<proteinExistence type="inferred from homology"/>
<dbReference type="AlphaFoldDB" id="A0A1F7VBI1"/>
<evidence type="ECO:0000259" key="7">
    <source>
        <dbReference type="Pfam" id="PF00962"/>
    </source>
</evidence>
<evidence type="ECO:0000256" key="1">
    <source>
        <dbReference type="ARBA" id="ARBA00001947"/>
    </source>
</evidence>